<dbReference type="EMBL" id="MDGQ01000005">
    <property type="protein sequence ID" value="OEK05004.1"/>
    <property type="molecule type" value="Genomic_DNA"/>
</dbReference>
<sequence length="400" mass="44276">MKKIALTALIALMATAMHAQDYYVYVTAESEDEVSIVKFDGKKAETIKNIPVGVWPQEIEGPHGITVDPKGEYWYLSLAHGNPYGKLYKYKTGTDELVGSVELGLFPASMQISPVTGLLYCVNFNLHGDMVPSTVSVVDVESMTELDQITTGAMPHGSRISADGMKHYSVAMMSGELFEIDAFNLNVARKLDLDEASKSLVDHSKMDHSKMDHSKMDHSKMDMKKDEKMDNMDHSKMDHSKMDHSKMDMGDMKHSAFKPTWVSPHPQKNLVYVAGNGSAEILEIDTDTWKATRKFITDKGPYNIDLTPDGKMMVVSYKTAAKTGIWDLETGKEVARLDNSQKVTHGVAISSDSRYAFVSVEGKNADPGMVDIIDLKTLKVVDTAYLGKQAGGIAFWKVED</sequence>
<dbReference type="Gene3D" id="2.130.10.10">
    <property type="entry name" value="YVTN repeat-like/Quinoprotein amine dehydrogenase"/>
    <property type="match status" value="2"/>
</dbReference>
<organism evidence="2 3">
    <name type="scientific">Roseivirga misakiensis</name>
    <dbReference type="NCBI Taxonomy" id="1563681"/>
    <lineage>
        <taxon>Bacteria</taxon>
        <taxon>Pseudomonadati</taxon>
        <taxon>Bacteroidota</taxon>
        <taxon>Cytophagia</taxon>
        <taxon>Cytophagales</taxon>
        <taxon>Roseivirgaceae</taxon>
        <taxon>Roseivirga</taxon>
    </lineage>
</organism>
<dbReference type="SUPFAM" id="SSF51004">
    <property type="entry name" value="C-terminal (heme d1) domain of cytochrome cd1-nitrite reductase"/>
    <property type="match status" value="1"/>
</dbReference>
<dbReference type="Proteomes" id="UP000095552">
    <property type="component" value="Unassembled WGS sequence"/>
</dbReference>
<comment type="caution">
    <text evidence="2">The sequence shown here is derived from an EMBL/GenBank/DDBJ whole genome shotgun (WGS) entry which is preliminary data.</text>
</comment>
<evidence type="ECO:0000256" key="1">
    <source>
        <dbReference type="SAM" id="SignalP"/>
    </source>
</evidence>
<dbReference type="AlphaFoldDB" id="A0A1E5T0V3"/>
<dbReference type="OrthoDB" id="55891at2"/>
<reference evidence="2 3" key="1">
    <citation type="submission" date="2016-08" db="EMBL/GenBank/DDBJ databases">
        <title>Draft genome of Fabibacter sp. strain SK-8.</title>
        <authorList>
            <person name="Wong S.-K."/>
            <person name="Hamasaki K."/>
            <person name="Yoshizawa S."/>
        </authorList>
    </citation>
    <scope>NUCLEOTIDE SEQUENCE [LARGE SCALE GENOMIC DNA]</scope>
    <source>
        <strain evidence="2 3">SK-8</strain>
    </source>
</reference>
<feature type="signal peptide" evidence="1">
    <location>
        <begin position="1"/>
        <end position="19"/>
    </location>
</feature>
<dbReference type="RefSeq" id="WP_069836508.1">
    <property type="nucleotide sequence ID" value="NZ_MDGQ01000005.1"/>
</dbReference>
<dbReference type="PANTHER" id="PTHR47197">
    <property type="entry name" value="PROTEIN NIRF"/>
    <property type="match status" value="1"/>
</dbReference>
<name>A0A1E5T0V3_9BACT</name>
<gene>
    <name evidence="2" type="ORF">BFP71_16400</name>
</gene>
<evidence type="ECO:0000313" key="2">
    <source>
        <dbReference type="EMBL" id="OEK05004.1"/>
    </source>
</evidence>
<proteinExistence type="predicted"/>
<dbReference type="InterPro" id="IPR015943">
    <property type="entry name" value="WD40/YVTN_repeat-like_dom_sf"/>
</dbReference>
<keyword evidence="3" id="KW-1185">Reference proteome</keyword>
<dbReference type="PANTHER" id="PTHR47197:SF3">
    <property type="entry name" value="DIHYDRO-HEME D1 DEHYDROGENASE"/>
    <property type="match status" value="1"/>
</dbReference>
<dbReference type="InterPro" id="IPR051200">
    <property type="entry name" value="Host-pathogen_enzymatic-act"/>
</dbReference>
<evidence type="ECO:0008006" key="4">
    <source>
        <dbReference type="Google" id="ProtNLM"/>
    </source>
</evidence>
<protein>
    <recommendedName>
        <fullName evidence="4">YncE family protein</fullName>
    </recommendedName>
</protein>
<feature type="chain" id="PRO_5009185818" description="YncE family protein" evidence="1">
    <location>
        <begin position="20"/>
        <end position="400"/>
    </location>
</feature>
<accession>A0A1E5T0V3</accession>
<evidence type="ECO:0000313" key="3">
    <source>
        <dbReference type="Proteomes" id="UP000095552"/>
    </source>
</evidence>
<dbReference type="InterPro" id="IPR011048">
    <property type="entry name" value="Haem_d1_sf"/>
</dbReference>
<keyword evidence="1" id="KW-0732">Signal</keyword>
<dbReference type="STRING" id="1563681.BFP71_16400"/>